<dbReference type="InterPro" id="IPR017850">
    <property type="entry name" value="Alkaline_phosphatase_core_sf"/>
</dbReference>
<keyword evidence="3" id="KW-0862">Zinc</keyword>
<feature type="binding site" evidence="3">
    <location>
        <position position="223"/>
    </location>
    <ligand>
        <name>Zn(2+)</name>
        <dbReference type="ChEBI" id="CHEBI:29105"/>
        <label>2</label>
    </ligand>
</feature>
<feature type="binding site" evidence="3">
    <location>
        <position position="182"/>
    </location>
    <ligand>
        <name>Zn(2+)</name>
        <dbReference type="ChEBI" id="CHEBI:29105"/>
        <label>2</label>
    </ligand>
</feature>
<dbReference type="OrthoDB" id="5818554at2759"/>
<evidence type="ECO:0000313" key="5">
    <source>
        <dbReference type="EMBL" id="CAF0976245.1"/>
    </source>
</evidence>
<dbReference type="EC" id="3.1.3.1" evidence="1"/>
<reference evidence="5" key="1">
    <citation type="submission" date="2021-02" db="EMBL/GenBank/DDBJ databases">
        <authorList>
            <person name="Nowell W R."/>
        </authorList>
    </citation>
    <scope>NUCLEOTIDE SEQUENCE</scope>
    <source>
        <strain evidence="5">Ploen Becks lab</strain>
    </source>
</reference>
<comment type="similarity">
    <text evidence="4">Belongs to the alkaline phosphatase family.</text>
</comment>
<comment type="caution">
    <text evidence="5">The sequence shown here is derived from an EMBL/GenBank/DDBJ whole genome shotgun (WGS) entry which is preliminary data.</text>
</comment>
<feature type="binding site" evidence="3">
    <location>
        <position position="17"/>
    </location>
    <ligand>
        <name>Mg(2+)</name>
        <dbReference type="ChEBI" id="CHEBI:18420"/>
    </ligand>
</feature>
<organism evidence="5 6">
    <name type="scientific">Brachionus calyciflorus</name>
    <dbReference type="NCBI Taxonomy" id="104777"/>
    <lineage>
        <taxon>Eukaryota</taxon>
        <taxon>Metazoa</taxon>
        <taxon>Spiralia</taxon>
        <taxon>Gnathifera</taxon>
        <taxon>Rotifera</taxon>
        <taxon>Eurotatoria</taxon>
        <taxon>Monogononta</taxon>
        <taxon>Pseudotrocha</taxon>
        <taxon>Ploima</taxon>
        <taxon>Brachionidae</taxon>
        <taxon>Brachionus</taxon>
    </lineage>
</organism>
<dbReference type="EMBL" id="CAJNOC010003292">
    <property type="protein sequence ID" value="CAF0976245.1"/>
    <property type="molecule type" value="Genomic_DNA"/>
</dbReference>
<keyword evidence="3" id="KW-0460">Magnesium</keyword>
<name>A0A814F5R6_9BILA</name>
<evidence type="ECO:0000256" key="2">
    <source>
        <dbReference type="ARBA" id="ARBA00022553"/>
    </source>
</evidence>
<dbReference type="CDD" id="cd16012">
    <property type="entry name" value="ALP"/>
    <property type="match status" value="1"/>
</dbReference>
<dbReference type="PANTHER" id="PTHR11596:SF5">
    <property type="entry name" value="ALKALINE PHOSPHATASE"/>
    <property type="match status" value="1"/>
</dbReference>
<evidence type="ECO:0000313" key="6">
    <source>
        <dbReference type="Proteomes" id="UP000663879"/>
    </source>
</evidence>
<protein>
    <recommendedName>
        <fullName evidence="1">alkaline phosphatase</fullName>
        <ecNumber evidence="1">3.1.3.1</ecNumber>
    </recommendedName>
</protein>
<dbReference type="SMART" id="SM00098">
    <property type="entry name" value="alkPPc"/>
    <property type="match status" value="1"/>
</dbReference>
<dbReference type="Proteomes" id="UP000663879">
    <property type="component" value="Unassembled WGS sequence"/>
</dbReference>
<keyword evidence="2" id="KW-0597">Phosphoprotein</keyword>
<feature type="binding site" evidence="3">
    <location>
        <position position="302"/>
    </location>
    <ligand>
        <name>Zn(2+)</name>
        <dbReference type="ChEBI" id="CHEBI:29105"/>
        <label>2</label>
    </ligand>
</feature>
<dbReference type="PANTHER" id="PTHR11596">
    <property type="entry name" value="ALKALINE PHOSPHATASE"/>
    <property type="match status" value="1"/>
</dbReference>
<sequence length="355" mass="39878">AGKSVGIVTTTRVTHPTPAGTYAHSSHRDFEAFDGEYFTLNQQLNGCKDIAAQLVDDNSYIDVIFAGGRRKLMRTQDRDYHESDKYGDRIDNRNLINEWSDKMDRLNKTHKFVWNLTDFNSLKPGQYEHVLGLLAWDHMKYESERVEKNDEPSISETAKKAIELLSTNPNGYFLLVEGGKIDLAHHDSNARLALEEFVAFDDAIGVASEIIDFENTLAVVTADHSHEFNIGGYSKRGNPIFGLVRSIEYGELSTDGYTFTSLSYGNGPGGLKKIRSRNLTEEETSKRDYQQEAAVYMQWETHGGEDVSIYAKGPMSHLFEGTVEQSYIAHAMAYSACIGPFDKSTHPSCEFERGV</sequence>
<keyword evidence="6" id="KW-1185">Reference proteome</keyword>
<evidence type="ECO:0000256" key="1">
    <source>
        <dbReference type="ARBA" id="ARBA00012647"/>
    </source>
</evidence>
<feature type="binding site" evidence="3">
    <location>
        <position position="186"/>
    </location>
    <ligand>
        <name>Zn(2+)</name>
        <dbReference type="ChEBI" id="CHEBI:29105"/>
        <label>2</label>
    </ligand>
</feature>
<dbReference type="SUPFAM" id="SSF53649">
    <property type="entry name" value="Alkaline phosphatase-like"/>
    <property type="match status" value="1"/>
</dbReference>
<dbReference type="InterPro" id="IPR001952">
    <property type="entry name" value="Alkaline_phosphatase"/>
</dbReference>
<dbReference type="AlphaFoldDB" id="A0A814F5R6"/>
<feature type="binding site" evidence="3">
    <location>
        <position position="177"/>
    </location>
    <ligand>
        <name>Mg(2+)</name>
        <dbReference type="ChEBI" id="CHEBI:18420"/>
    </ligand>
</feature>
<evidence type="ECO:0000256" key="4">
    <source>
        <dbReference type="RuleBase" id="RU003946"/>
    </source>
</evidence>
<feature type="non-terminal residue" evidence="5">
    <location>
        <position position="1"/>
    </location>
</feature>
<accession>A0A814F5R6</accession>
<dbReference type="Gene3D" id="3.40.720.10">
    <property type="entry name" value="Alkaline Phosphatase, subunit A"/>
    <property type="match status" value="1"/>
</dbReference>
<evidence type="ECO:0000256" key="3">
    <source>
        <dbReference type="PIRSR" id="PIRSR601952-2"/>
    </source>
</evidence>
<comment type="cofactor">
    <cofactor evidence="3">
        <name>Zn(2+)</name>
        <dbReference type="ChEBI" id="CHEBI:29105"/>
    </cofactor>
    <text evidence="3">Binds 2 Zn(2+) ions.</text>
</comment>
<dbReference type="Pfam" id="PF00245">
    <property type="entry name" value="Alk_phosphatase"/>
    <property type="match status" value="1"/>
</dbReference>
<dbReference type="GO" id="GO:0004035">
    <property type="term" value="F:alkaline phosphatase activity"/>
    <property type="evidence" value="ECO:0007669"/>
    <property type="project" value="UniProtKB-EC"/>
</dbReference>
<gene>
    <name evidence="5" type="ORF">OXX778_LOCUS15181</name>
</gene>
<comment type="cofactor">
    <cofactor evidence="3">
        <name>Mg(2+)</name>
        <dbReference type="ChEBI" id="CHEBI:18420"/>
    </cofactor>
    <text evidence="3">Binds 1 Mg(2+) ion.</text>
</comment>
<dbReference type="GO" id="GO:0046872">
    <property type="term" value="F:metal ion binding"/>
    <property type="evidence" value="ECO:0007669"/>
    <property type="project" value="UniProtKB-KW"/>
</dbReference>
<dbReference type="PRINTS" id="PR00113">
    <property type="entry name" value="ALKPHPHTASE"/>
</dbReference>
<proteinExistence type="inferred from homology"/>
<keyword evidence="3" id="KW-0479">Metal-binding</keyword>
<feature type="binding site" evidence="3">
    <location>
        <position position="15"/>
    </location>
    <ligand>
        <name>Mg(2+)</name>
        <dbReference type="ChEBI" id="CHEBI:18420"/>
    </ligand>
</feature>
<feature type="binding site" evidence="3">
    <location>
        <position position="224"/>
    </location>
    <ligand>
        <name>Zn(2+)</name>
        <dbReference type="ChEBI" id="CHEBI:29105"/>
        <label>2</label>
    </ligand>
</feature>